<dbReference type="GO" id="GO:0020037">
    <property type="term" value="F:heme binding"/>
    <property type="evidence" value="ECO:0007669"/>
    <property type="project" value="InterPro"/>
</dbReference>
<evidence type="ECO:0000256" key="7">
    <source>
        <dbReference type="SAM" id="MobiDB-lite"/>
    </source>
</evidence>
<keyword evidence="11" id="KW-1185">Reference proteome</keyword>
<evidence type="ECO:0000256" key="2">
    <source>
        <dbReference type="ARBA" id="ARBA00022617"/>
    </source>
</evidence>
<dbReference type="GO" id="GO:0009055">
    <property type="term" value="F:electron transfer activity"/>
    <property type="evidence" value="ECO:0007669"/>
    <property type="project" value="InterPro"/>
</dbReference>
<accession>A0A1M7DE45</accession>
<feature type="domain" description="Cytochrome c" evidence="9">
    <location>
        <begin position="294"/>
        <end position="397"/>
    </location>
</feature>
<evidence type="ECO:0000256" key="6">
    <source>
        <dbReference type="PROSITE-ProRule" id="PRU00433"/>
    </source>
</evidence>
<dbReference type="PRINTS" id="PR00604">
    <property type="entry name" value="CYTCHRMECIAB"/>
</dbReference>
<feature type="region of interest" description="Disordered" evidence="7">
    <location>
        <begin position="247"/>
        <end position="286"/>
    </location>
</feature>
<dbReference type="EMBL" id="FRBR01000005">
    <property type="protein sequence ID" value="SHL77725.1"/>
    <property type="molecule type" value="Genomic_DNA"/>
</dbReference>
<dbReference type="OrthoDB" id="9779283at2"/>
<keyword evidence="4" id="KW-0249">Electron transport</keyword>
<evidence type="ECO:0000259" key="9">
    <source>
        <dbReference type="PROSITE" id="PS51007"/>
    </source>
</evidence>
<evidence type="ECO:0000313" key="11">
    <source>
        <dbReference type="Proteomes" id="UP000183974"/>
    </source>
</evidence>
<gene>
    <name evidence="10" type="ORF">SAMN05444398_105229</name>
</gene>
<protein>
    <submittedName>
        <fullName evidence="10">Sulfur dehydrogenase subunit SoxD</fullName>
    </submittedName>
</protein>
<dbReference type="AlphaFoldDB" id="A0A1M7DE45"/>
<keyword evidence="3 6" id="KW-0479">Metal-binding</keyword>
<dbReference type="SUPFAM" id="SSF46626">
    <property type="entry name" value="Cytochrome c"/>
    <property type="match status" value="2"/>
</dbReference>
<sequence>MSKSLKLYGLSGVGAAALLTAAYNFADRNVAPMPTEMPIVSADAGSPDMMFIAAARADEAAEAKRLGIGREALPEEVAAWDLDVSPDGTGLPEGSGSVMDGEMLFVDNCAICHGDFAEGVDNWPKLAGGDDTLADKDPVKTVGSYWPYLSTAWDYVHRSMPFGAAQTMSVDDTYAIVAYILYSNYLVDEDFVLTNENFLEVEMPNADGFIVDDRAETEYPRFSEEACMENCKDSVEITMRAAVLDVTPEEEGKAEPEEAMEEANADTAADEETEQTAEAEPEEAAAEEAALDMALVEDGEKVFRQCKACHQVGDGAKNRVGPQLNDVIGRHMAAVGDFRYSKTLQSMGEEGLVWNAETMAEFLSDPRGYVKGTKMSFNGLRKDEDIAAVTEYLKSFSQ</sequence>
<reference evidence="10 11" key="1">
    <citation type="submission" date="2016-11" db="EMBL/GenBank/DDBJ databases">
        <authorList>
            <person name="Jaros S."/>
            <person name="Januszkiewicz K."/>
            <person name="Wedrychowicz H."/>
        </authorList>
    </citation>
    <scope>NUCLEOTIDE SEQUENCE [LARGE SCALE GENOMIC DNA]</scope>
    <source>
        <strain evidence="10 11">DSM 29589</strain>
    </source>
</reference>
<evidence type="ECO:0000313" key="10">
    <source>
        <dbReference type="EMBL" id="SHL77725.1"/>
    </source>
</evidence>
<feature type="signal peptide" evidence="8">
    <location>
        <begin position="1"/>
        <end position="26"/>
    </location>
</feature>
<dbReference type="GO" id="GO:0046872">
    <property type="term" value="F:metal ion binding"/>
    <property type="evidence" value="ECO:0007669"/>
    <property type="project" value="UniProtKB-KW"/>
</dbReference>
<dbReference type="InterPro" id="IPR009056">
    <property type="entry name" value="Cyt_c-like_dom"/>
</dbReference>
<dbReference type="RefSeq" id="WP_073034873.1">
    <property type="nucleotide sequence ID" value="NZ_BMLR01000005.1"/>
</dbReference>
<dbReference type="PROSITE" id="PS51007">
    <property type="entry name" value="CYTC"/>
    <property type="match status" value="2"/>
</dbReference>
<keyword evidence="1" id="KW-0813">Transport</keyword>
<dbReference type="Proteomes" id="UP000183974">
    <property type="component" value="Unassembled WGS sequence"/>
</dbReference>
<feature type="compositionally biased region" description="Acidic residues" evidence="7">
    <location>
        <begin position="257"/>
        <end position="286"/>
    </location>
</feature>
<evidence type="ECO:0000256" key="1">
    <source>
        <dbReference type="ARBA" id="ARBA00022448"/>
    </source>
</evidence>
<dbReference type="Pfam" id="PF00034">
    <property type="entry name" value="Cytochrom_C"/>
    <property type="match status" value="2"/>
</dbReference>
<organism evidence="10 11">
    <name type="scientific">Roseovarius pacificus</name>
    <dbReference type="NCBI Taxonomy" id="337701"/>
    <lineage>
        <taxon>Bacteria</taxon>
        <taxon>Pseudomonadati</taxon>
        <taxon>Pseudomonadota</taxon>
        <taxon>Alphaproteobacteria</taxon>
        <taxon>Rhodobacterales</taxon>
        <taxon>Roseobacteraceae</taxon>
        <taxon>Roseovarius</taxon>
    </lineage>
</organism>
<dbReference type="InterPro" id="IPR002327">
    <property type="entry name" value="Cyt_c_1A/1B"/>
</dbReference>
<evidence type="ECO:0000256" key="5">
    <source>
        <dbReference type="ARBA" id="ARBA00023004"/>
    </source>
</evidence>
<keyword evidence="2 6" id="KW-0349">Heme</keyword>
<dbReference type="PANTHER" id="PTHR11961">
    <property type="entry name" value="CYTOCHROME C"/>
    <property type="match status" value="1"/>
</dbReference>
<feature type="domain" description="Cytochrome c" evidence="9">
    <location>
        <begin position="96"/>
        <end position="184"/>
    </location>
</feature>
<keyword evidence="8" id="KW-0732">Signal</keyword>
<name>A0A1M7DE45_9RHOB</name>
<dbReference type="InterPro" id="IPR036909">
    <property type="entry name" value="Cyt_c-like_dom_sf"/>
</dbReference>
<evidence type="ECO:0000256" key="3">
    <source>
        <dbReference type="ARBA" id="ARBA00022723"/>
    </source>
</evidence>
<evidence type="ECO:0000256" key="4">
    <source>
        <dbReference type="ARBA" id="ARBA00022982"/>
    </source>
</evidence>
<dbReference type="STRING" id="337701.SAMN05444398_105229"/>
<proteinExistence type="predicted"/>
<keyword evidence="5 6" id="KW-0408">Iron</keyword>
<evidence type="ECO:0000256" key="8">
    <source>
        <dbReference type="SAM" id="SignalP"/>
    </source>
</evidence>
<dbReference type="Gene3D" id="1.10.760.10">
    <property type="entry name" value="Cytochrome c-like domain"/>
    <property type="match status" value="2"/>
</dbReference>
<feature type="chain" id="PRO_5012161213" evidence="8">
    <location>
        <begin position="27"/>
        <end position="398"/>
    </location>
</feature>